<comment type="caution">
    <text evidence="1">The sequence shown here is derived from an EMBL/GenBank/DDBJ whole genome shotgun (WGS) entry which is preliminary data.</text>
</comment>
<gene>
    <name evidence="1" type="ORF">BV22DRAFT_1031389</name>
</gene>
<evidence type="ECO:0000313" key="2">
    <source>
        <dbReference type="Proteomes" id="UP000790709"/>
    </source>
</evidence>
<organism evidence="1 2">
    <name type="scientific">Leucogyrophana mollusca</name>
    <dbReference type="NCBI Taxonomy" id="85980"/>
    <lineage>
        <taxon>Eukaryota</taxon>
        <taxon>Fungi</taxon>
        <taxon>Dikarya</taxon>
        <taxon>Basidiomycota</taxon>
        <taxon>Agaricomycotina</taxon>
        <taxon>Agaricomycetes</taxon>
        <taxon>Agaricomycetidae</taxon>
        <taxon>Boletales</taxon>
        <taxon>Boletales incertae sedis</taxon>
        <taxon>Leucogyrophana</taxon>
    </lineage>
</organism>
<name>A0ACB8BR81_9AGAM</name>
<reference evidence="1" key="1">
    <citation type="journal article" date="2021" name="New Phytol.">
        <title>Evolutionary innovations through gain and loss of genes in the ectomycorrhizal Boletales.</title>
        <authorList>
            <person name="Wu G."/>
            <person name="Miyauchi S."/>
            <person name="Morin E."/>
            <person name="Kuo A."/>
            <person name="Drula E."/>
            <person name="Varga T."/>
            <person name="Kohler A."/>
            <person name="Feng B."/>
            <person name="Cao Y."/>
            <person name="Lipzen A."/>
            <person name="Daum C."/>
            <person name="Hundley H."/>
            <person name="Pangilinan J."/>
            <person name="Johnson J."/>
            <person name="Barry K."/>
            <person name="LaButti K."/>
            <person name="Ng V."/>
            <person name="Ahrendt S."/>
            <person name="Min B."/>
            <person name="Choi I.G."/>
            <person name="Park H."/>
            <person name="Plett J.M."/>
            <person name="Magnuson J."/>
            <person name="Spatafora J.W."/>
            <person name="Nagy L.G."/>
            <person name="Henrissat B."/>
            <person name="Grigoriev I.V."/>
            <person name="Yang Z.L."/>
            <person name="Xu J."/>
            <person name="Martin F.M."/>
        </authorList>
    </citation>
    <scope>NUCLEOTIDE SEQUENCE</scope>
    <source>
        <strain evidence="1">KUC20120723A-06</strain>
    </source>
</reference>
<protein>
    <submittedName>
        <fullName evidence="1">Uncharacterized protein</fullName>
    </submittedName>
</protein>
<dbReference type="EMBL" id="MU266361">
    <property type="protein sequence ID" value="KAH7927768.1"/>
    <property type="molecule type" value="Genomic_DNA"/>
</dbReference>
<keyword evidence="2" id="KW-1185">Reference proteome</keyword>
<evidence type="ECO:0000313" key="1">
    <source>
        <dbReference type="EMBL" id="KAH7927768.1"/>
    </source>
</evidence>
<sequence>MKPTTKTPVIAEQWQLALLKKSYRARPSPTEEQRHALVAETGLDESWIRNWFSKQSVKKSTRNRYLPPATIQPRKTRPSASTSKPFILYLPSTMDPPALSQVDSNTLPYPQTSDFTVLESKRSVPSAFSTSEGRYPIGGSQCTTAAELDDAHRPVIQSPIIDYIPAASPDDLFGRSPSPSECPSNARSSQSSETSTRLTYSRDPLHNRYPDFSQFFLPKVSGNPCNSVTYYPDTVHTRLSPTNNSTPETSGVPIQHPSTSAFTLPRPGYLQLALPPISYTVRASELFTVNMGIRESHNQTFVVHGESLSPGGSSSEQAS</sequence>
<dbReference type="Proteomes" id="UP000790709">
    <property type="component" value="Unassembled WGS sequence"/>
</dbReference>
<proteinExistence type="predicted"/>
<accession>A0ACB8BR81</accession>